<dbReference type="AlphaFoldDB" id="A0A1C4Z8V2"/>
<evidence type="ECO:0000256" key="2">
    <source>
        <dbReference type="SAM" id="Phobius"/>
    </source>
</evidence>
<gene>
    <name evidence="3" type="ORF">GA0070215_11566</name>
</gene>
<evidence type="ECO:0000256" key="1">
    <source>
        <dbReference type="SAM" id="MobiDB-lite"/>
    </source>
</evidence>
<keyword evidence="2" id="KW-0812">Transmembrane</keyword>
<sequence>MRSFPKPDARAKAVVASLATVAAVVTLAVWRPPGILSVVLALVCVLLAMITGVTVTAARQPGGTGGSTPQTESWPAPHQGYGVDADTLEAIDPRAVRNLRTPAGQPIDADTLETLDPRVVRGMRATTAVDADTLETLDPRSVRQGRTVNGLSDR</sequence>
<accession>A0A1C4Z8V2</accession>
<feature type="region of interest" description="Disordered" evidence="1">
    <location>
        <begin position="57"/>
        <end position="83"/>
    </location>
</feature>
<evidence type="ECO:0000313" key="3">
    <source>
        <dbReference type="EMBL" id="SCF29354.1"/>
    </source>
</evidence>
<feature type="transmembrane region" description="Helical" evidence="2">
    <location>
        <begin position="36"/>
        <end position="58"/>
    </location>
</feature>
<name>A0A1C4Z8V2_9ACTN</name>
<feature type="transmembrane region" description="Helical" evidence="2">
    <location>
        <begin position="12"/>
        <end position="30"/>
    </location>
</feature>
<evidence type="ECO:0000313" key="4">
    <source>
        <dbReference type="Proteomes" id="UP000198551"/>
    </source>
</evidence>
<dbReference type="EMBL" id="FMCV01000015">
    <property type="protein sequence ID" value="SCF29354.1"/>
    <property type="molecule type" value="Genomic_DNA"/>
</dbReference>
<dbReference type="RefSeq" id="WP_018786577.1">
    <property type="nucleotide sequence ID" value="NZ_FMCV01000015.1"/>
</dbReference>
<organism evidence="3 4">
    <name type="scientific">Micromonospora marina</name>
    <dbReference type="NCBI Taxonomy" id="307120"/>
    <lineage>
        <taxon>Bacteria</taxon>
        <taxon>Bacillati</taxon>
        <taxon>Actinomycetota</taxon>
        <taxon>Actinomycetes</taxon>
        <taxon>Micromonosporales</taxon>
        <taxon>Micromonosporaceae</taxon>
        <taxon>Micromonospora</taxon>
    </lineage>
</organism>
<keyword evidence="2" id="KW-0472">Membrane</keyword>
<dbReference type="Proteomes" id="UP000198551">
    <property type="component" value="Unassembled WGS sequence"/>
</dbReference>
<keyword evidence="4" id="KW-1185">Reference proteome</keyword>
<keyword evidence="2" id="KW-1133">Transmembrane helix</keyword>
<protein>
    <submittedName>
        <fullName evidence="3">Uncharacterized protein</fullName>
    </submittedName>
</protein>
<proteinExistence type="predicted"/>
<reference evidence="4" key="1">
    <citation type="submission" date="2016-06" db="EMBL/GenBank/DDBJ databases">
        <authorList>
            <person name="Varghese N."/>
        </authorList>
    </citation>
    <scope>NUCLEOTIDE SEQUENCE [LARGE SCALE GENOMIC DNA]</scope>
    <source>
        <strain evidence="4">DSM 45555</strain>
    </source>
</reference>